<feature type="domain" description="FAD/NAD(P)-binding" evidence="16">
    <location>
        <begin position="56"/>
        <end position="216"/>
    </location>
</feature>
<dbReference type="InterPro" id="IPR046952">
    <property type="entry name" value="GSHR/TRXR-like"/>
</dbReference>
<evidence type="ECO:0000256" key="2">
    <source>
        <dbReference type="ARBA" id="ARBA00004173"/>
    </source>
</evidence>
<dbReference type="GO" id="GO:0009897">
    <property type="term" value="C:external side of plasma membrane"/>
    <property type="evidence" value="ECO:0007669"/>
    <property type="project" value="Ensembl"/>
</dbReference>
<dbReference type="SUPFAM" id="SSF51905">
    <property type="entry name" value="FAD/NAD(P)-binding domain"/>
    <property type="match status" value="1"/>
</dbReference>
<dbReference type="InterPro" id="IPR004099">
    <property type="entry name" value="Pyr_nucl-diS_OxRdtase_dimer"/>
</dbReference>
<keyword evidence="10" id="KW-0496">Mitochondrion</keyword>
<evidence type="ECO:0000259" key="15">
    <source>
        <dbReference type="Pfam" id="PF02852"/>
    </source>
</evidence>
<keyword evidence="8" id="KW-0521">NADP</keyword>
<dbReference type="GO" id="GO:0034599">
    <property type="term" value="P:cellular response to oxidative stress"/>
    <property type="evidence" value="ECO:0007669"/>
    <property type="project" value="TreeGrafter"/>
</dbReference>
<evidence type="ECO:0000256" key="6">
    <source>
        <dbReference type="ARBA" id="ARBA00022630"/>
    </source>
</evidence>
<dbReference type="GO" id="GO:0045454">
    <property type="term" value="P:cell redox homeostasis"/>
    <property type="evidence" value="ECO:0007669"/>
    <property type="project" value="InterPro"/>
</dbReference>
<dbReference type="STRING" id="379532.ENSPCOP00000027114"/>
<dbReference type="Pfam" id="PF07992">
    <property type="entry name" value="Pyr_redox_2"/>
    <property type="match status" value="1"/>
</dbReference>
<dbReference type="PROSITE" id="PS00076">
    <property type="entry name" value="PYRIDINE_REDOX_1"/>
    <property type="match status" value="1"/>
</dbReference>
<evidence type="ECO:0000256" key="9">
    <source>
        <dbReference type="ARBA" id="ARBA00023002"/>
    </source>
</evidence>
<evidence type="ECO:0000256" key="4">
    <source>
        <dbReference type="ARBA" id="ARBA00007532"/>
    </source>
</evidence>
<accession>A0A2K6GLN1</accession>
<proteinExistence type="inferred from homology"/>
<evidence type="ECO:0000256" key="5">
    <source>
        <dbReference type="ARBA" id="ARBA00022490"/>
    </source>
</evidence>
<keyword evidence="6 14" id="KW-0285">Flavoprotein</keyword>
<dbReference type="GO" id="GO:0005829">
    <property type="term" value="C:cytosol"/>
    <property type="evidence" value="ECO:0007669"/>
    <property type="project" value="Ensembl"/>
</dbReference>
<dbReference type="InterPro" id="IPR012999">
    <property type="entry name" value="Pyr_OxRdtase_I_AS"/>
</dbReference>
<dbReference type="InterPro" id="IPR023753">
    <property type="entry name" value="FAD/NAD-binding_dom"/>
</dbReference>
<dbReference type="SUPFAM" id="SSF55424">
    <property type="entry name" value="FAD/NAD-linked reductases, dimerisation (C-terminal) domain"/>
    <property type="match status" value="1"/>
</dbReference>
<evidence type="ECO:0000256" key="11">
    <source>
        <dbReference type="ARBA" id="ARBA00023157"/>
    </source>
</evidence>
<dbReference type="GeneTree" id="ENSGT00940000156986"/>
<dbReference type="PANTHER" id="PTHR42737">
    <property type="entry name" value="GLUTATHIONE REDUCTASE"/>
    <property type="match status" value="1"/>
</dbReference>
<comment type="similarity">
    <text evidence="4 14">Belongs to the class-I pyridine nucleotide-disulfide oxidoreductase family.</text>
</comment>
<protein>
    <submittedName>
        <fullName evidence="17">Glutathione-disulfide reductase</fullName>
    </submittedName>
</protein>
<evidence type="ECO:0000256" key="10">
    <source>
        <dbReference type="ARBA" id="ARBA00023128"/>
    </source>
</evidence>
<sequence>MALLPRVCSASWRRAARAFLGLPLPAPARAPRALSRAMAGTQKPQPHCPPPAAACYDYLVIGGGSGGLASARRAAELGARAAVVESHKLGGTCVNVGCVPKKVMWNTAVHSEFMHDHVDYGFQSCEGKFNWRVIKEKRDAYVSRLNTIYQNNLTKSNIEFIHGHAAFTNDPKPTVEVNGKKYTAPHILIATGGVPSSPHESQIPGASLGITSDGFFQLEELPSFNCFTFKMGIKIVLRSFDSIISTNCTEELENAGVEVLKFSQVCSHDWFYNHKLGVYSIGDVCGKALLTPVAIAAGRKLAHRLFECKEDSKLDYDNIPTVVFSHPPIGTVGLTEDEAICKYGKENVKTYSTTFTPMYHAVTRRKTKCVMKMVCANKEEK</sequence>
<dbReference type="GO" id="GO:0005739">
    <property type="term" value="C:mitochondrion"/>
    <property type="evidence" value="ECO:0007669"/>
    <property type="project" value="UniProtKB-SubCell"/>
</dbReference>
<evidence type="ECO:0000256" key="12">
    <source>
        <dbReference type="ARBA" id="ARBA00023284"/>
    </source>
</evidence>
<evidence type="ECO:0000313" key="17">
    <source>
        <dbReference type="Ensembl" id="ENSPCOP00000027114.1"/>
    </source>
</evidence>
<comment type="cofactor">
    <cofactor evidence="1">
        <name>FAD</name>
        <dbReference type="ChEBI" id="CHEBI:57692"/>
    </cofactor>
</comment>
<keyword evidence="11" id="KW-1015">Disulfide bond</keyword>
<dbReference type="GO" id="GO:0050660">
    <property type="term" value="F:flavin adenine dinucleotide binding"/>
    <property type="evidence" value="ECO:0007669"/>
    <property type="project" value="InterPro"/>
</dbReference>
<dbReference type="GO" id="GO:0006749">
    <property type="term" value="P:glutathione metabolic process"/>
    <property type="evidence" value="ECO:0007669"/>
    <property type="project" value="TreeGrafter"/>
</dbReference>
<dbReference type="InterPro" id="IPR036188">
    <property type="entry name" value="FAD/NAD-bd_sf"/>
</dbReference>
<dbReference type="Gene3D" id="3.50.50.60">
    <property type="entry name" value="FAD/NAD(P)-binding domain"/>
    <property type="match status" value="3"/>
</dbReference>
<feature type="domain" description="Pyridine nucleotide-disulphide oxidoreductase dimerisation" evidence="15">
    <location>
        <begin position="319"/>
        <end position="381"/>
    </location>
</feature>
<organism evidence="17 18">
    <name type="scientific">Propithecus coquereli</name>
    <name type="common">Coquerel's sifaka</name>
    <name type="synonym">Propithecus verreauxi coquereli</name>
    <dbReference type="NCBI Taxonomy" id="379532"/>
    <lineage>
        <taxon>Eukaryota</taxon>
        <taxon>Metazoa</taxon>
        <taxon>Chordata</taxon>
        <taxon>Craniata</taxon>
        <taxon>Vertebrata</taxon>
        <taxon>Euteleostomi</taxon>
        <taxon>Mammalia</taxon>
        <taxon>Eutheria</taxon>
        <taxon>Euarchontoglires</taxon>
        <taxon>Primates</taxon>
        <taxon>Strepsirrhini</taxon>
        <taxon>Lemuriformes</taxon>
        <taxon>Indriidae</taxon>
        <taxon>Propithecus</taxon>
    </lineage>
</organism>
<gene>
    <name evidence="17" type="primary">GSR</name>
</gene>
<name>A0A2K6GLN1_PROCO</name>
<evidence type="ECO:0000256" key="8">
    <source>
        <dbReference type="ARBA" id="ARBA00022857"/>
    </source>
</evidence>
<keyword evidence="5" id="KW-0963">Cytoplasm</keyword>
<dbReference type="AlphaFoldDB" id="A0A2K6GLN1"/>
<keyword evidence="9 14" id="KW-0560">Oxidoreductase</keyword>
<evidence type="ECO:0000256" key="3">
    <source>
        <dbReference type="ARBA" id="ARBA00004496"/>
    </source>
</evidence>
<evidence type="ECO:0000256" key="1">
    <source>
        <dbReference type="ARBA" id="ARBA00001974"/>
    </source>
</evidence>
<dbReference type="InterPro" id="IPR016156">
    <property type="entry name" value="FAD/NAD-linked_Rdtase_dimer_sf"/>
</dbReference>
<dbReference type="Pfam" id="PF02852">
    <property type="entry name" value="Pyr_redox_dim"/>
    <property type="match status" value="1"/>
</dbReference>
<reference evidence="17" key="1">
    <citation type="submission" date="2025-08" db="UniProtKB">
        <authorList>
            <consortium name="Ensembl"/>
        </authorList>
    </citation>
    <scope>IDENTIFICATION</scope>
</reference>
<dbReference type="Gene3D" id="3.30.390.30">
    <property type="match status" value="1"/>
</dbReference>
<dbReference type="PRINTS" id="PR00368">
    <property type="entry name" value="FADPNR"/>
</dbReference>
<evidence type="ECO:0000256" key="14">
    <source>
        <dbReference type="RuleBase" id="RU003691"/>
    </source>
</evidence>
<dbReference type="Proteomes" id="UP000233160">
    <property type="component" value="Unassembled WGS sequence"/>
</dbReference>
<evidence type="ECO:0000259" key="16">
    <source>
        <dbReference type="Pfam" id="PF07992"/>
    </source>
</evidence>
<dbReference type="OMA" id="VTMAPWG"/>
<dbReference type="PANTHER" id="PTHR42737:SF5">
    <property type="entry name" value="GLUTATHIONE REDUCTASE, MITOCHONDRIAL"/>
    <property type="match status" value="1"/>
</dbReference>
<comment type="catalytic activity">
    <reaction evidence="13">
        <text>2 glutathione + NADP(+) = glutathione disulfide + NADPH + H(+)</text>
        <dbReference type="Rhea" id="RHEA:11740"/>
        <dbReference type="ChEBI" id="CHEBI:15378"/>
        <dbReference type="ChEBI" id="CHEBI:57783"/>
        <dbReference type="ChEBI" id="CHEBI:57925"/>
        <dbReference type="ChEBI" id="CHEBI:58297"/>
        <dbReference type="ChEBI" id="CHEBI:58349"/>
        <dbReference type="EC" id="1.8.1.7"/>
    </reaction>
</comment>
<comment type="subcellular location">
    <subcellularLocation>
        <location evidence="3">Cytoplasm</location>
    </subcellularLocation>
    <subcellularLocation>
        <location evidence="2">Mitochondrion</location>
    </subcellularLocation>
</comment>
<keyword evidence="7 14" id="KW-0274">FAD</keyword>
<dbReference type="Ensembl" id="ENSPCOT00000037914.1">
    <property type="protein sequence ID" value="ENSPCOP00000027114.1"/>
    <property type="gene ID" value="ENSPCOG00000026003.1"/>
</dbReference>
<reference evidence="17" key="2">
    <citation type="submission" date="2025-09" db="UniProtKB">
        <authorList>
            <consortium name="Ensembl"/>
        </authorList>
    </citation>
    <scope>IDENTIFICATION</scope>
</reference>
<dbReference type="GO" id="GO:0004362">
    <property type="term" value="F:glutathione-disulfide reductase (NADPH) activity"/>
    <property type="evidence" value="ECO:0007669"/>
    <property type="project" value="UniProtKB-EC"/>
</dbReference>
<keyword evidence="12 14" id="KW-0676">Redox-active center</keyword>
<dbReference type="FunFam" id="3.50.50.60:FF:000484">
    <property type="entry name" value="Glutathione reductase, mitochondrial"/>
    <property type="match status" value="1"/>
</dbReference>
<evidence type="ECO:0000256" key="7">
    <source>
        <dbReference type="ARBA" id="ARBA00022827"/>
    </source>
</evidence>
<evidence type="ECO:0000313" key="18">
    <source>
        <dbReference type="Proteomes" id="UP000233160"/>
    </source>
</evidence>
<keyword evidence="18" id="KW-1185">Reference proteome</keyword>
<evidence type="ECO:0000256" key="13">
    <source>
        <dbReference type="ARBA" id="ARBA00049142"/>
    </source>
</evidence>
<dbReference type="PRINTS" id="PR00411">
    <property type="entry name" value="PNDRDTASEI"/>
</dbReference>